<name>A0A7X1FA86_9SPHN</name>
<dbReference type="EMBL" id="JACLAU010000041">
    <property type="protein sequence ID" value="MBC2653276.1"/>
    <property type="molecule type" value="Genomic_DNA"/>
</dbReference>
<dbReference type="GO" id="GO:0016616">
    <property type="term" value="F:oxidoreductase activity, acting on the CH-OH group of donors, NAD or NADP as acceptor"/>
    <property type="evidence" value="ECO:0007669"/>
    <property type="project" value="UniProtKB-ARBA"/>
</dbReference>
<comment type="similarity">
    <text evidence="1">Belongs to the short-chain dehydrogenases/reductases (SDR) family.</text>
</comment>
<dbReference type="Proteomes" id="UP000520156">
    <property type="component" value="Unassembled WGS sequence"/>
</dbReference>
<dbReference type="Gene3D" id="3.40.50.720">
    <property type="entry name" value="NAD(P)-binding Rossmann-like Domain"/>
    <property type="match status" value="1"/>
</dbReference>
<dbReference type="FunFam" id="3.40.50.720:FF:000084">
    <property type="entry name" value="Short-chain dehydrogenase reductase"/>
    <property type="match status" value="1"/>
</dbReference>
<sequence>MNSIADVSERSIADLISLRGRTAVVTGAAQGLGKGIARRLAEAGANVLIGDRNLELAQETAEALSASSSGKIIAQGMDVADADAIAAACARAEAELGGVDIWVNNAGVFPHIPVSQMTQAQWDDVFAVNTRGTFMGARAAIDAMTRGGRQGVIVNIASLAGIRGISPGLAAYVSSKHAVVGLTKQLALECAPQGIRVLAVAPSFIVTEGNLALIRQNPQMAELAAEAIPSMMTSKLGRVGVPDDIGRVVLFCASDMSIFMTGSTLVVDAGETA</sequence>
<evidence type="ECO:0000313" key="3">
    <source>
        <dbReference type="EMBL" id="MBC2653276.1"/>
    </source>
</evidence>
<evidence type="ECO:0000313" key="4">
    <source>
        <dbReference type="Proteomes" id="UP000520156"/>
    </source>
</evidence>
<dbReference type="RefSeq" id="WP_185684658.1">
    <property type="nucleotide sequence ID" value="NZ_JACLAU010000041.1"/>
</dbReference>
<gene>
    <name evidence="3" type="ORF">H7F49_16425</name>
</gene>
<reference evidence="3 4" key="1">
    <citation type="submission" date="2020-08" db="EMBL/GenBank/DDBJ databases">
        <title>The genome sequence of Novosphingobium flavum 4Y4.</title>
        <authorList>
            <person name="Liu Y."/>
        </authorList>
    </citation>
    <scope>NUCLEOTIDE SEQUENCE [LARGE SCALE GENOMIC DNA]</scope>
    <source>
        <strain evidence="3 4">4Y4</strain>
    </source>
</reference>
<evidence type="ECO:0000259" key="2">
    <source>
        <dbReference type="SMART" id="SM00822"/>
    </source>
</evidence>
<feature type="domain" description="Ketoreductase" evidence="2">
    <location>
        <begin position="21"/>
        <end position="217"/>
    </location>
</feature>
<dbReference type="InterPro" id="IPR020904">
    <property type="entry name" value="Sc_DH/Rdtase_CS"/>
</dbReference>
<proteinExistence type="inferred from homology"/>
<dbReference type="AlphaFoldDB" id="A0A7X1FA86"/>
<accession>A0A7X1FA86</accession>
<dbReference type="Pfam" id="PF13561">
    <property type="entry name" value="adh_short_C2"/>
    <property type="match status" value="1"/>
</dbReference>
<dbReference type="PROSITE" id="PS00061">
    <property type="entry name" value="ADH_SHORT"/>
    <property type="match status" value="1"/>
</dbReference>
<evidence type="ECO:0000256" key="1">
    <source>
        <dbReference type="ARBA" id="ARBA00006484"/>
    </source>
</evidence>
<keyword evidence="4" id="KW-1185">Reference proteome</keyword>
<dbReference type="SMART" id="SM00822">
    <property type="entry name" value="PKS_KR"/>
    <property type="match status" value="1"/>
</dbReference>
<dbReference type="InterPro" id="IPR036291">
    <property type="entry name" value="NAD(P)-bd_dom_sf"/>
</dbReference>
<dbReference type="PRINTS" id="PR00081">
    <property type="entry name" value="GDHRDH"/>
</dbReference>
<dbReference type="PANTHER" id="PTHR42760">
    <property type="entry name" value="SHORT-CHAIN DEHYDROGENASES/REDUCTASES FAMILY MEMBER"/>
    <property type="match status" value="1"/>
</dbReference>
<dbReference type="CDD" id="cd05233">
    <property type="entry name" value="SDR_c"/>
    <property type="match status" value="1"/>
</dbReference>
<protein>
    <submittedName>
        <fullName evidence="3">SDR family oxidoreductase</fullName>
    </submittedName>
</protein>
<organism evidence="3 4">
    <name type="scientific">Novosphingobium aerophilum</name>
    <dbReference type="NCBI Taxonomy" id="2839843"/>
    <lineage>
        <taxon>Bacteria</taxon>
        <taxon>Pseudomonadati</taxon>
        <taxon>Pseudomonadota</taxon>
        <taxon>Alphaproteobacteria</taxon>
        <taxon>Sphingomonadales</taxon>
        <taxon>Sphingomonadaceae</taxon>
        <taxon>Novosphingobium</taxon>
    </lineage>
</organism>
<dbReference type="InterPro" id="IPR057326">
    <property type="entry name" value="KR_dom"/>
</dbReference>
<dbReference type="InterPro" id="IPR002347">
    <property type="entry name" value="SDR_fam"/>
</dbReference>
<dbReference type="SUPFAM" id="SSF51735">
    <property type="entry name" value="NAD(P)-binding Rossmann-fold domains"/>
    <property type="match status" value="1"/>
</dbReference>
<dbReference type="PRINTS" id="PR00080">
    <property type="entry name" value="SDRFAMILY"/>
</dbReference>
<comment type="caution">
    <text evidence="3">The sequence shown here is derived from an EMBL/GenBank/DDBJ whole genome shotgun (WGS) entry which is preliminary data.</text>
</comment>